<comment type="caution">
    <text evidence="2">The sequence shown here is derived from an EMBL/GenBank/DDBJ whole genome shotgun (WGS) entry which is preliminary data.</text>
</comment>
<dbReference type="PANTHER" id="PTHR30203:SF24">
    <property type="entry name" value="BLR4935 PROTEIN"/>
    <property type="match status" value="1"/>
</dbReference>
<dbReference type="InterPro" id="IPR010131">
    <property type="entry name" value="MdtP/NodT-like"/>
</dbReference>
<dbReference type="InterPro" id="IPR003423">
    <property type="entry name" value="OMP_efflux"/>
</dbReference>
<evidence type="ECO:0000313" key="2">
    <source>
        <dbReference type="EMBL" id="MFC3193228.1"/>
    </source>
</evidence>
<comment type="similarity">
    <text evidence="1">Belongs to the outer membrane factor (OMF) (TC 1.B.17) family.</text>
</comment>
<gene>
    <name evidence="2" type="ORF">ACFODZ_03125</name>
</gene>
<keyword evidence="3" id="KW-1185">Reference proteome</keyword>
<proteinExistence type="inferred from homology"/>
<dbReference type="PANTHER" id="PTHR30203">
    <property type="entry name" value="OUTER MEMBRANE CATION EFFLUX PROTEIN"/>
    <property type="match status" value="1"/>
</dbReference>
<evidence type="ECO:0000313" key="3">
    <source>
        <dbReference type="Proteomes" id="UP001595533"/>
    </source>
</evidence>
<dbReference type="Pfam" id="PF02321">
    <property type="entry name" value="OEP"/>
    <property type="match status" value="2"/>
</dbReference>
<name>A0ABV7J982_9GAMM</name>
<evidence type="ECO:0000256" key="1">
    <source>
        <dbReference type="ARBA" id="ARBA00007613"/>
    </source>
</evidence>
<dbReference type="RefSeq" id="WP_198538081.1">
    <property type="nucleotide sequence ID" value="NZ_JBHRTS010000002.1"/>
</dbReference>
<organism evidence="2 3">
    <name type="scientific">Marinicella sediminis</name>
    <dbReference type="NCBI Taxonomy" id="1792834"/>
    <lineage>
        <taxon>Bacteria</taxon>
        <taxon>Pseudomonadati</taxon>
        <taxon>Pseudomonadota</taxon>
        <taxon>Gammaproteobacteria</taxon>
        <taxon>Lysobacterales</taxon>
        <taxon>Marinicellaceae</taxon>
        <taxon>Marinicella</taxon>
    </lineage>
</organism>
<sequence>MTYFNKNMPSGVFKWRGANKWLLMLLLISSNQLIAKDINLATAINLMLKENPSLKIFELRKRSLDGAQYTAGLNPEIEMGLEAENFLGSNPYTAFDQSELTVSVSSVIELGGKKDARKNFASTKYGLLDAQRKINSLDLISELTDSFIDALATQERIKLAEESVRLSEDIYESVKRKAKAGAISDVEVKRSFASLKQAQLTLKGEQSKLERQSVNLSLYWSEKQPQFSHLSGELFDFGVVKEIGQLHQNLEKSILIQALTMNQRLAESTLAVVQAESKADVNWSLGVRRIEESNDAALTAGFSIPLFKRKRNKGDLMEVEAEIDSSRAEQQIALLELYGQVNEFYSLRQAAIEKFNVLENEIIPALTHALELTKEAYLDGRYGYLEYSAARADLIQSKKSLIDTAQSILNYGVQLERITAEPIYNDTAQTQGGDS</sequence>
<dbReference type="EMBL" id="JBHRTS010000002">
    <property type="protein sequence ID" value="MFC3193228.1"/>
    <property type="molecule type" value="Genomic_DNA"/>
</dbReference>
<dbReference type="SUPFAM" id="SSF56954">
    <property type="entry name" value="Outer membrane efflux proteins (OEP)"/>
    <property type="match status" value="1"/>
</dbReference>
<accession>A0ABV7J982</accession>
<protein>
    <submittedName>
        <fullName evidence="2">TolC family protein</fullName>
    </submittedName>
</protein>
<dbReference type="Gene3D" id="1.20.1600.10">
    <property type="entry name" value="Outer membrane efflux proteins (OEP)"/>
    <property type="match status" value="1"/>
</dbReference>
<reference evidence="3" key="1">
    <citation type="journal article" date="2019" name="Int. J. Syst. Evol. Microbiol.">
        <title>The Global Catalogue of Microorganisms (GCM) 10K type strain sequencing project: providing services to taxonomists for standard genome sequencing and annotation.</title>
        <authorList>
            <consortium name="The Broad Institute Genomics Platform"/>
            <consortium name="The Broad Institute Genome Sequencing Center for Infectious Disease"/>
            <person name="Wu L."/>
            <person name="Ma J."/>
        </authorList>
    </citation>
    <scope>NUCLEOTIDE SEQUENCE [LARGE SCALE GENOMIC DNA]</scope>
    <source>
        <strain evidence="3">KCTC 42953</strain>
    </source>
</reference>
<dbReference type="Proteomes" id="UP001595533">
    <property type="component" value="Unassembled WGS sequence"/>
</dbReference>